<feature type="compositionally biased region" description="Polar residues" evidence="1">
    <location>
        <begin position="263"/>
        <end position="276"/>
    </location>
</feature>
<feature type="region of interest" description="Disordered" evidence="1">
    <location>
        <begin position="1"/>
        <end position="114"/>
    </location>
</feature>
<feature type="compositionally biased region" description="Pro residues" evidence="1">
    <location>
        <begin position="77"/>
        <end position="87"/>
    </location>
</feature>
<dbReference type="EMBL" id="SLWS01000001">
    <property type="protein sequence ID" value="TCO64868.1"/>
    <property type="molecule type" value="Genomic_DNA"/>
</dbReference>
<accession>A0A4R2K506</accession>
<dbReference type="Proteomes" id="UP000295680">
    <property type="component" value="Unassembled WGS sequence"/>
</dbReference>
<name>A0A4R2K506_9PSEU</name>
<feature type="compositionally biased region" description="Low complexity" evidence="1">
    <location>
        <begin position="239"/>
        <end position="253"/>
    </location>
</feature>
<comment type="caution">
    <text evidence="2">The sequence shown here is derived from an EMBL/GenBank/DDBJ whole genome shotgun (WGS) entry which is preliminary data.</text>
</comment>
<feature type="region of interest" description="Disordered" evidence="1">
    <location>
        <begin position="176"/>
        <end position="304"/>
    </location>
</feature>
<feature type="compositionally biased region" description="Low complexity" evidence="1">
    <location>
        <begin position="88"/>
        <end position="97"/>
    </location>
</feature>
<evidence type="ECO:0000256" key="1">
    <source>
        <dbReference type="SAM" id="MobiDB-lite"/>
    </source>
</evidence>
<feature type="compositionally biased region" description="Basic and acidic residues" evidence="1">
    <location>
        <begin position="219"/>
        <end position="234"/>
    </location>
</feature>
<protein>
    <submittedName>
        <fullName evidence="2">Uncharacterized protein</fullName>
    </submittedName>
</protein>
<sequence>MLRPVSRPTIRSEVPTLSEQGPAEGGIPDLSGAALGRPFSLSAGVRAHPNRRPAAREGVPSHHRDRTGSSALDHQPGSPPQPAPRQWPVPAHAAQARADARRPRPKPGKIAQNPELREFVQGHLTMRWSPEQISNALRARFPDRPEMRETHETIYHALNVQGRGELRRELTRALRTGRALRRPPPTGHHTTTPHVPRHGDDQRASGRSRGPSHPRPLGRRPDHRQSPQVRDRHAAPGNAAATRTPTACCASTSPKALTCPDTPATTSMPSPPNSTAAHAKRSTRRPQPNAWLGSSPKPVDQPMLRRPLEFARGRPRGQSIRWGAWKGALATVSPCERSARTDFTRSVWVSRRACGRRTSGAGRLR</sequence>
<evidence type="ECO:0000313" key="3">
    <source>
        <dbReference type="Proteomes" id="UP000295680"/>
    </source>
</evidence>
<proteinExistence type="predicted"/>
<gene>
    <name evidence="2" type="ORF">EV192_101652</name>
</gene>
<organism evidence="2 3">
    <name type="scientific">Actinocrispum wychmicini</name>
    <dbReference type="NCBI Taxonomy" id="1213861"/>
    <lineage>
        <taxon>Bacteria</taxon>
        <taxon>Bacillati</taxon>
        <taxon>Actinomycetota</taxon>
        <taxon>Actinomycetes</taxon>
        <taxon>Pseudonocardiales</taxon>
        <taxon>Pseudonocardiaceae</taxon>
        <taxon>Actinocrispum</taxon>
    </lineage>
</organism>
<dbReference type="AlphaFoldDB" id="A0A4R2K506"/>
<keyword evidence="3" id="KW-1185">Reference proteome</keyword>
<reference evidence="2 3" key="1">
    <citation type="submission" date="2019-03" db="EMBL/GenBank/DDBJ databases">
        <title>Genomic Encyclopedia of Type Strains, Phase IV (KMG-IV): sequencing the most valuable type-strain genomes for metagenomic binning, comparative biology and taxonomic classification.</title>
        <authorList>
            <person name="Goeker M."/>
        </authorList>
    </citation>
    <scope>NUCLEOTIDE SEQUENCE [LARGE SCALE GENOMIC DNA]</scope>
    <source>
        <strain evidence="2 3">DSM 45934</strain>
    </source>
</reference>
<evidence type="ECO:0000313" key="2">
    <source>
        <dbReference type="EMBL" id="TCO64868.1"/>
    </source>
</evidence>